<dbReference type="EMBL" id="JAESHT010000001">
    <property type="protein sequence ID" value="MBL3671931.1"/>
    <property type="molecule type" value="Genomic_DNA"/>
</dbReference>
<keyword evidence="4 15" id="KW-0378">Hydrolase</keyword>
<dbReference type="EC" id="5.6.2.4" evidence="12"/>
<feature type="binding site" evidence="15">
    <location>
        <begin position="29"/>
        <end position="36"/>
    </location>
    <ligand>
        <name>ATP</name>
        <dbReference type="ChEBI" id="CHEBI:30616"/>
    </ligand>
</feature>
<evidence type="ECO:0000256" key="14">
    <source>
        <dbReference type="ARBA" id="ARBA00048988"/>
    </source>
</evidence>
<dbReference type="InterPro" id="IPR011335">
    <property type="entry name" value="Restrct_endonuc-II-like"/>
</dbReference>
<evidence type="ECO:0000313" key="20">
    <source>
        <dbReference type="Proteomes" id="UP000644749"/>
    </source>
</evidence>
<dbReference type="InterPro" id="IPR011604">
    <property type="entry name" value="PDDEXK-like_dom_sf"/>
</dbReference>
<evidence type="ECO:0000256" key="3">
    <source>
        <dbReference type="ARBA" id="ARBA00022763"/>
    </source>
</evidence>
<feature type="domain" description="UvrD-like helicase ATP-binding" evidence="17">
    <location>
        <begin position="8"/>
        <end position="480"/>
    </location>
</feature>
<dbReference type="Pfam" id="PF12705">
    <property type="entry name" value="PDDEXK_1"/>
    <property type="match status" value="1"/>
</dbReference>
<dbReference type="PROSITE" id="PS51198">
    <property type="entry name" value="UVRD_HELICASE_ATP_BIND"/>
    <property type="match status" value="1"/>
</dbReference>
<dbReference type="SUPFAM" id="SSF52980">
    <property type="entry name" value="Restriction endonuclease-like"/>
    <property type="match status" value="1"/>
</dbReference>
<keyword evidence="3" id="KW-0227">DNA damage</keyword>
<evidence type="ECO:0000256" key="9">
    <source>
        <dbReference type="ARBA" id="ARBA00023204"/>
    </source>
</evidence>
<dbReference type="PROSITE" id="PS51217">
    <property type="entry name" value="UVRD_HELICASE_CTER"/>
    <property type="match status" value="1"/>
</dbReference>
<dbReference type="Gene3D" id="1.10.486.10">
    <property type="entry name" value="PCRA, domain 4"/>
    <property type="match status" value="1"/>
</dbReference>
<dbReference type="Gene3D" id="3.90.320.10">
    <property type="match status" value="1"/>
</dbReference>
<dbReference type="Proteomes" id="UP000644749">
    <property type="component" value="Unassembled WGS sequence"/>
</dbReference>
<dbReference type="Pfam" id="PF00580">
    <property type="entry name" value="UvrD-helicase"/>
    <property type="match status" value="1"/>
</dbReference>
<evidence type="ECO:0000256" key="5">
    <source>
        <dbReference type="ARBA" id="ARBA00022806"/>
    </source>
</evidence>
<keyword evidence="2 15" id="KW-0547">Nucleotide-binding</keyword>
<keyword evidence="8" id="KW-0238">DNA-binding</keyword>
<evidence type="ECO:0000256" key="16">
    <source>
        <dbReference type="SAM" id="MobiDB-lite"/>
    </source>
</evidence>
<evidence type="ECO:0000256" key="11">
    <source>
        <dbReference type="ARBA" id="ARBA00034617"/>
    </source>
</evidence>
<dbReference type="PANTHER" id="PTHR11070:SF2">
    <property type="entry name" value="ATP-DEPENDENT DNA HELICASE SRS2"/>
    <property type="match status" value="1"/>
</dbReference>
<dbReference type="InterPro" id="IPR014017">
    <property type="entry name" value="DNA_helicase_UvrD-like_C"/>
</dbReference>
<gene>
    <name evidence="19" type="primary">addA</name>
    <name evidence="19" type="ORF">JL111_00410</name>
</gene>
<dbReference type="InterPro" id="IPR014151">
    <property type="entry name" value="DNA_helicase_AddA"/>
</dbReference>
<evidence type="ECO:0000256" key="8">
    <source>
        <dbReference type="ARBA" id="ARBA00023125"/>
    </source>
</evidence>
<dbReference type="PANTHER" id="PTHR11070">
    <property type="entry name" value="UVRD / RECB / PCRA DNA HELICASE FAMILY MEMBER"/>
    <property type="match status" value="1"/>
</dbReference>
<evidence type="ECO:0000256" key="12">
    <source>
        <dbReference type="ARBA" id="ARBA00034808"/>
    </source>
</evidence>
<dbReference type="InterPro" id="IPR000212">
    <property type="entry name" value="DNA_helicase_UvrD/REP"/>
</dbReference>
<dbReference type="InterPro" id="IPR014016">
    <property type="entry name" value="UvrD-like_ATP-bd"/>
</dbReference>
<evidence type="ECO:0000259" key="18">
    <source>
        <dbReference type="PROSITE" id="PS51217"/>
    </source>
</evidence>
<evidence type="ECO:0000256" key="4">
    <source>
        <dbReference type="ARBA" id="ARBA00022801"/>
    </source>
</evidence>
<dbReference type="GO" id="GO:0004386">
    <property type="term" value="F:helicase activity"/>
    <property type="evidence" value="ECO:0007669"/>
    <property type="project" value="UniProtKB-KW"/>
</dbReference>
<keyword evidence="10" id="KW-0413">Isomerase</keyword>
<evidence type="ECO:0000256" key="13">
    <source>
        <dbReference type="ARBA" id="ARBA00034923"/>
    </source>
</evidence>
<evidence type="ECO:0000256" key="6">
    <source>
        <dbReference type="ARBA" id="ARBA00022839"/>
    </source>
</evidence>
<evidence type="ECO:0000256" key="1">
    <source>
        <dbReference type="ARBA" id="ARBA00022722"/>
    </source>
</evidence>
<evidence type="ECO:0000256" key="7">
    <source>
        <dbReference type="ARBA" id="ARBA00022840"/>
    </source>
</evidence>
<keyword evidence="6" id="KW-0269">Exonuclease</keyword>
<keyword evidence="9" id="KW-0234">DNA repair</keyword>
<evidence type="ECO:0000256" key="2">
    <source>
        <dbReference type="ARBA" id="ARBA00022741"/>
    </source>
</evidence>
<dbReference type="SUPFAM" id="SSF52540">
    <property type="entry name" value="P-loop containing nucleoside triphosphate hydrolases"/>
    <property type="match status" value="1"/>
</dbReference>
<comment type="catalytic activity">
    <reaction evidence="14">
        <text>ATP + H2O = ADP + phosphate + H(+)</text>
        <dbReference type="Rhea" id="RHEA:13065"/>
        <dbReference type="ChEBI" id="CHEBI:15377"/>
        <dbReference type="ChEBI" id="CHEBI:15378"/>
        <dbReference type="ChEBI" id="CHEBI:30616"/>
        <dbReference type="ChEBI" id="CHEBI:43474"/>
        <dbReference type="ChEBI" id="CHEBI:456216"/>
        <dbReference type="EC" id="5.6.2.4"/>
    </reaction>
</comment>
<comment type="caution">
    <text evidence="19">The sequence shown here is derived from an EMBL/GenBank/DDBJ whole genome shotgun (WGS) entry which is preliminary data.</text>
</comment>
<accession>A0ABS1RZP9</accession>
<dbReference type="InterPro" id="IPR038726">
    <property type="entry name" value="PDDEXK_AddAB-type"/>
</dbReference>
<keyword evidence="5 15" id="KW-0347">Helicase</keyword>
<organism evidence="19 20">
    <name type="scientific">Paracoccus aerius</name>
    <dbReference type="NCBI Taxonomy" id="1915382"/>
    <lineage>
        <taxon>Bacteria</taxon>
        <taxon>Pseudomonadati</taxon>
        <taxon>Pseudomonadota</taxon>
        <taxon>Alphaproteobacteria</taxon>
        <taxon>Rhodobacterales</taxon>
        <taxon>Paracoccaceae</taxon>
        <taxon>Paracoccus</taxon>
    </lineage>
</organism>
<dbReference type="Pfam" id="PF13361">
    <property type="entry name" value="UvrD_C"/>
    <property type="match status" value="1"/>
</dbReference>
<feature type="domain" description="UvrD-like helicase C-terminal" evidence="18">
    <location>
        <begin position="496"/>
        <end position="778"/>
    </location>
</feature>
<evidence type="ECO:0000256" key="10">
    <source>
        <dbReference type="ARBA" id="ARBA00023235"/>
    </source>
</evidence>
<proteinExistence type="predicted"/>
<keyword evidence="7 15" id="KW-0067">ATP-binding</keyword>
<evidence type="ECO:0000313" key="19">
    <source>
        <dbReference type="EMBL" id="MBL3671931.1"/>
    </source>
</evidence>
<name>A0ABS1RZP9_9RHOB</name>
<keyword evidence="20" id="KW-1185">Reference proteome</keyword>
<evidence type="ECO:0000259" key="17">
    <source>
        <dbReference type="PROSITE" id="PS51198"/>
    </source>
</evidence>
<protein>
    <recommendedName>
        <fullName evidence="12">DNA 3'-5' helicase</fullName>
        <ecNumber evidence="12">5.6.2.4</ecNumber>
    </recommendedName>
    <alternativeName>
        <fullName evidence="13">DNA 3'-5' helicase II</fullName>
    </alternativeName>
</protein>
<keyword evidence="1" id="KW-0540">Nuclease</keyword>
<sequence>MSRRWVPMNEASLNQIAAADPNRSTWLTANAGSGKTRVLTDRVARLLLAGTAPERILCLTYTKAAATEMQNRLLRRLGQWAMLPEPQLRAELAELGEAEGPGSGPDLAEARRLFARAIETPGGLKVQTIHSFCAALLRRFPLEAGVPMGFRELDDRSAKVLRAQIVDQMADSDDPAIRDLTALVSGDDLDGFLAGLAEADYAREPDPAPIWHSLGLPAGLDHAALLDRIFDGTEGDLFDALVPILARSGAKDGKLAEHLARGNWRDPGLPDVHILCKCLLFGASAKVPFGPKIGDIPTKALRQGLCAPFMAQFEDLMQRVADARPLVLGLALAQKTLALHRFAHHFTRRVAIEKSAQGWLDFDDLIRRTAELLEESSMAQWVLWRLDGGIDHILVDEAQDTSPDQWRVIRRLTDEFTSGEGAHDRPRTLFVVGDPKQSIYSFQGADIAVFEAVRDRFRQDFEAVGQPMQQRGLAHSFRSSPAILSLVDTVFQGDAAEGLGDPPRHIAFRDGLPGRVDIWPPLPEPEKPERGDWTTPVDAPAENAADTQLARAVARQVKAIIGTPIKDAKTGQVRAIGPGDIQILVQRRAGLFDDLIRELKAADLPVAGADRLKLAAELAVRDITATMSVVSTPEDDLCLAAILRSPLFGLSEDDLYRLAAGRGRQYLWERLRVSPHRQAYELLSDLMSWADKLRPYELISRLLVRHGGRAALLARLGPEAEDGIDELLSQALAYDSVETPSLTGFLVWLGRDDVQVKRQLPGGGGGLIRVMTVHGSKGLESPVVILPETRKRRNGHGQPLIRLDDLPAWRGAAADRPDPVAEAVADHDLRQEQERRRLLYVAMTRAESWLIVAAAGDCGSGLESWHSMIATGAERCTLTRATIEIDGIGSAQRLSFGEWPDLPVSLERKVASTVQPPDWADRPAPPPPPQNRATAATALGGAKVIGGGDGDGDPDAAMLRGTRLHLLLERLPHVPPADWPARARALLAGAEGGLPDAAELADLLAEAAAVITAPELAEVMTPAPGAQILAEVGLTAPLPGLGMIHGAVDRLIVSEAEILAVDYKSNTVVPDRPEDTPEGILRQMAAYRAAMRLIWPGRPVRIAVLWTAARSLMPIPDAVLDHAMAALDRRAMAS</sequence>
<evidence type="ECO:0000256" key="15">
    <source>
        <dbReference type="PROSITE-ProRule" id="PRU00560"/>
    </source>
</evidence>
<dbReference type="NCBIfam" id="TIGR02784">
    <property type="entry name" value="addA_alphas"/>
    <property type="match status" value="1"/>
</dbReference>
<feature type="region of interest" description="Disordered" evidence="16">
    <location>
        <begin position="913"/>
        <end position="934"/>
    </location>
</feature>
<dbReference type="Gene3D" id="3.40.50.300">
    <property type="entry name" value="P-loop containing nucleotide triphosphate hydrolases"/>
    <property type="match status" value="4"/>
</dbReference>
<comment type="catalytic activity">
    <reaction evidence="11">
        <text>Couples ATP hydrolysis with the unwinding of duplex DNA by translocating in the 3'-5' direction.</text>
        <dbReference type="EC" id="5.6.2.4"/>
    </reaction>
</comment>
<dbReference type="InterPro" id="IPR027417">
    <property type="entry name" value="P-loop_NTPase"/>
</dbReference>
<reference evidence="19 20" key="1">
    <citation type="submission" date="2021-01" db="EMBL/GenBank/DDBJ databases">
        <title>011410 draft genome.</title>
        <authorList>
            <person name="Lang L."/>
        </authorList>
    </citation>
    <scope>NUCLEOTIDE SEQUENCE [LARGE SCALE GENOMIC DNA]</scope>
    <source>
        <strain evidence="19 20">KCTC 42845</strain>
    </source>
</reference>